<evidence type="ECO:0000259" key="1">
    <source>
        <dbReference type="PROSITE" id="PS50042"/>
    </source>
</evidence>
<name>A0A177PBH2_9GAMM</name>
<sequence length="449" mass="50302">MAVDIHSAEGRVIRQLIPLSTLPFNKFEELCGLVEIEQAEVGDYLFRYGEDRNDLIYLIDGSVTLQTDELTIETIKAGGTSARFALAHQIPRKVNALADSRIRFLRLSADMIRAAQEPPYEETESYMIVDDVEENDDWMTTLLKSPVFRALPPANLQKILMGLQEVRFNPGDVIVRQGDVGDYYYIVKKGQCLVSRKPAPNAKDIKLAQLGNQDTFGEDALISGEPRNVSITALTEVSLLRLAKEAFITLIKTPTLKYVDYYEMQDLVAKGADLIDVREPDEYRRGHLPLSINVPFYSLRMQIKTLNRQHPIVVVCQSGRMSATAAFILLRHKFNALILNGGLDQIDPGQLKTASSFPIDDGVETSNFIDTTGSEPQPVSSLPATTQASFAESSSLQDDTVRMRRLLQQLKTKYNILDAEKKALEMKYLALAKYTEALKAELAELKKPR</sequence>
<dbReference type="Pfam" id="PF00581">
    <property type="entry name" value="Rhodanese"/>
    <property type="match status" value="1"/>
</dbReference>
<organism evidence="3 4">
    <name type="scientific">Methylomonas koyamae</name>
    <dbReference type="NCBI Taxonomy" id="702114"/>
    <lineage>
        <taxon>Bacteria</taxon>
        <taxon>Pseudomonadati</taxon>
        <taxon>Pseudomonadota</taxon>
        <taxon>Gammaproteobacteria</taxon>
        <taxon>Methylococcales</taxon>
        <taxon>Methylococcaceae</taxon>
        <taxon>Methylomonas</taxon>
    </lineage>
</organism>
<dbReference type="InterPro" id="IPR018488">
    <property type="entry name" value="cNMP-bd_CS"/>
</dbReference>
<feature type="domain" description="Cyclic nucleotide-binding" evidence="1">
    <location>
        <begin position="147"/>
        <end position="251"/>
    </location>
</feature>
<dbReference type="PROSITE" id="PS00888">
    <property type="entry name" value="CNMP_BINDING_1"/>
    <property type="match status" value="1"/>
</dbReference>
<dbReference type="RefSeq" id="WP_064024663.1">
    <property type="nucleotide sequence ID" value="NZ_LUUK01000025.1"/>
</dbReference>
<dbReference type="Gene3D" id="2.60.120.10">
    <property type="entry name" value="Jelly Rolls"/>
    <property type="match status" value="2"/>
</dbReference>
<proteinExistence type="predicted"/>
<dbReference type="PROSITE" id="PS50206">
    <property type="entry name" value="RHODANESE_3"/>
    <property type="match status" value="1"/>
</dbReference>
<keyword evidence="4" id="KW-1185">Reference proteome</keyword>
<dbReference type="InterPro" id="IPR018490">
    <property type="entry name" value="cNMP-bd_dom_sf"/>
</dbReference>
<evidence type="ECO:0000259" key="2">
    <source>
        <dbReference type="PROSITE" id="PS50206"/>
    </source>
</evidence>
<dbReference type="SUPFAM" id="SSF52821">
    <property type="entry name" value="Rhodanese/Cell cycle control phosphatase"/>
    <property type="match status" value="1"/>
</dbReference>
<dbReference type="CDD" id="cd00158">
    <property type="entry name" value="RHOD"/>
    <property type="match status" value="1"/>
</dbReference>
<dbReference type="PANTHER" id="PTHR23011">
    <property type="entry name" value="CYCLIC NUCLEOTIDE-BINDING DOMAIN CONTAINING PROTEIN"/>
    <property type="match status" value="1"/>
</dbReference>
<evidence type="ECO:0000313" key="3">
    <source>
        <dbReference type="EMBL" id="OAI26789.1"/>
    </source>
</evidence>
<dbReference type="STRING" id="702114.A1355_18640"/>
<dbReference type="InterPro" id="IPR000595">
    <property type="entry name" value="cNMP-bd_dom"/>
</dbReference>
<comment type="caution">
    <text evidence="3">The sequence shown here is derived from an EMBL/GenBank/DDBJ whole genome shotgun (WGS) entry which is preliminary data.</text>
</comment>
<dbReference type="InterPro" id="IPR036873">
    <property type="entry name" value="Rhodanese-like_dom_sf"/>
</dbReference>
<dbReference type="Pfam" id="PF00027">
    <property type="entry name" value="cNMP_binding"/>
    <property type="match status" value="1"/>
</dbReference>
<feature type="domain" description="Rhodanese" evidence="2">
    <location>
        <begin position="268"/>
        <end position="353"/>
    </location>
</feature>
<dbReference type="Gene3D" id="3.40.250.10">
    <property type="entry name" value="Rhodanese-like domain"/>
    <property type="match status" value="1"/>
</dbReference>
<dbReference type="PANTHER" id="PTHR23011:SF28">
    <property type="entry name" value="CYCLIC NUCLEOTIDE-BINDING DOMAIN CONTAINING PROTEIN"/>
    <property type="match status" value="1"/>
</dbReference>
<dbReference type="CDD" id="cd00038">
    <property type="entry name" value="CAP_ED"/>
    <property type="match status" value="1"/>
</dbReference>
<dbReference type="PRINTS" id="PR00103">
    <property type="entry name" value="CAMPKINASE"/>
</dbReference>
<dbReference type="PROSITE" id="PS50042">
    <property type="entry name" value="CNMP_BINDING_3"/>
    <property type="match status" value="2"/>
</dbReference>
<feature type="domain" description="Cyclic nucleotide-binding" evidence="1">
    <location>
        <begin position="18"/>
        <end position="113"/>
    </location>
</feature>
<dbReference type="Proteomes" id="UP000077628">
    <property type="component" value="Unassembled WGS sequence"/>
</dbReference>
<dbReference type="SMART" id="SM00450">
    <property type="entry name" value="RHOD"/>
    <property type="match status" value="1"/>
</dbReference>
<protein>
    <submittedName>
        <fullName evidence="3">Crp/Fnr family transcriptional regulator</fullName>
    </submittedName>
</protein>
<dbReference type="InterPro" id="IPR014710">
    <property type="entry name" value="RmlC-like_jellyroll"/>
</dbReference>
<evidence type="ECO:0000313" key="4">
    <source>
        <dbReference type="Proteomes" id="UP000077628"/>
    </source>
</evidence>
<dbReference type="SUPFAM" id="SSF51206">
    <property type="entry name" value="cAMP-binding domain-like"/>
    <property type="match status" value="2"/>
</dbReference>
<dbReference type="SMART" id="SM00100">
    <property type="entry name" value="cNMP"/>
    <property type="match status" value="1"/>
</dbReference>
<dbReference type="InterPro" id="IPR001763">
    <property type="entry name" value="Rhodanese-like_dom"/>
</dbReference>
<dbReference type="OrthoDB" id="9814704at2"/>
<reference evidence="4" key="1">
    <citation type="submission" date="2016-03" db="EMBL/GenBank/DDBJ databases">
        <authorList>
            <person name="Heylen K."/>
            <person name="De Vos P."/>
            <person name="Vekeman B."/>
        </authorList>
    </citation>
    <scope>NUCLEOTIDE SEQUENCE [LARGE SCALE GENOMIC DNA]</scope>
    <source>
        <strain evidence="4">R-45383</strain>
    </source>
</reference>
<gene>
    <name evidence="3" type="ORF">A1355_18640</name>
</gene>
<dbReference type="AlphaFoldDB" id="A0A177PBH2"/>
<dbReference type="EMBL" id="LUUK01000025">
    <property type="protein sequence ID" value="OAI26789.1"/>
    <property type="molecule type" value="Genomic_DNA"/>
</dbReference>
<accession>A0A177PBH2</accession>